<dbReference type="AlphaFoldDB" id="A0A4V2MW12"/>
<comment type="caution">
    <text evidence="1">The sequence shown here is derived from an EMBL/GenBank/DDBJ whole genome shotgun (WGS) entry which is preliminary data.</text>
</comment>
<dbReference type="Proteomes" id="UP000292702">
    <property type="component" value="Unassembled WGS sequence"/>
</dbReference>
<reference evidence="1 2" key="1">
    <citation type="submission" date="2018-11" db="EMBL/GenBank/DDBJ databases">
        <title>Genome assembly of Steccherinum ochraceum LE-BIN_3174, the white-rot fungus of the Steccherinaceae family (The Residual Polyporoid clade, Polyporales, Basidiomycota).</title>
        <authorList>
            <person name="Fedorova T.V."/>
            <person name="Glazunova O.A."/>
            <person name="Landesman E.O."/>
            <person name="Moiseenko K.V."/>
            <person name="Psurtseva N.V."/>
            <person name="Savinova O.S."/>
            <person name="Shakhova N.V."/>
            <person name="Tyazhelova T.V."/>
            <person name="Vasina D.V."/>
        </authorList>
    </citation>
    <scope>NUCLEOTIDE SEQUENCE [LARGE SCALE GENOMIC DNA]</scope>
    <source>
        <strain evidence="1 2">LE-BIN_3174</strain>
    </source>
</reference>
<name>A0A4V2MW12_9APHY</name>
<accession>A0A4V2MW12</accession>
<gene>
    <name evidence="1" type="ORF">EIP91_004071</name>
</gene>
<keyword evidence="2" id="KW-1185">Reference proteome</keyword>
<dbReference type="EMBL" id="RWJN01000235">
    <property type="protein sequence ID" value="TCD64467.1"/>
    <property type="molecule type" value="Genomic_DNA"/>
</dbReference>
<evidence type="ECO:0000313" key="1">
    <source>
        <dbReference type="EMBL" id="TCD64467.1"/>
    </source>
</evidence>
<organism evidence="1 2">
    <name type="scientific">Steccherinum ochraceum</name>
    <dbReference type="NCBI Taxonomy" id="92696"/>
    <lineage>
        <taxon>Eukaryota</taxon>
        <taxon>Fungi</taxon>
        <taxon>Dikarya</taxon>
        <taxon>Basidiomycota</taxon>
        <taxon>Agaricomycotina</taxon>
        <taxon>Agaricomycetes</taxon>
        <taxon>Polyporales</taxon>
        <taxon>Steccherinaceae</taxon>
        <taxon>Steccherinum</taxon>
    </lineage>
</organism>
<proteinExistence type="predicted"/>
<evidence type="ECO:0000313" key="2">
    <source>
        <dbReference type="Proteomes" id="UP000292702"/>
    </source>
</evidence>
<protein>
    <submittedName>
        <fullName evidence="1">Uncharacterized protein</fullName>
    </submittedName>
</protein>
<sequence>MPTILDVPAEILSIIFRLACDAEPPTEISTKHPLGFNLAGICRSFRNVCQADGLDIQYALVRGIKRMRIFLEILRMRSPYAKRIRSLLLAEDYLTLKDFVEATVTNLVMEILSTLNPSDLRILAIYDCQPFSDQSNQLILVPTPFPALTDFFLSGAFIAETPSDSTEAWAPNLERMQILRMMVPPAELPATLCRLAPNLKRLKLEVQANPLTASLLARRVSDFWVVRLEGPITPGDEENVRLLHFPEHLRHLVLGFYPCYLPIGWEETDIKRLTDSMIQHMENGASVFDNLLPLPFEDDDEDGDDSDYDMDFQPLTCLPMQKHLSMDLFGAEEDQRFREFVKNWERCTAGREVAWTSKAL</sequence>